<dbReference type="InterPro" id="IPR000571">
    <property type="entry name" value="Znf_CCCH"/>
</dbReference>
<comment type="caution">
    <text evidence="4">The sequence shown here is derived from an EMBL/GenBank/DDBJ whole genome shotgun (WGS) entry which is preliminary data.</text>
</comment>
<evidence type="ECO:0000259" key="3">
    <source>
        <dbReference type="PROSITE" id="PS50103"/>
    </source>
</evidence>
<evidence type="ECO:0000256" key="2">
    <source>
        <dbReference type="SAM" id="MobiDB-lite"/>
    </source>
</evidence>
<feature type="compositionally biased region" description="Basic and acidic residues" evidence="2">
    <location>
        <begin position="20"/>
        <end position="33"/>
    </location>
</feature>
<organism evidence="4 5">
    <name type="scientific">Symbiodinium natans</name>
    <dbReference type="NCBI Taxonomy" id="878477"/>
    <lineage>
        <taxon>Eukaryota</taxon>
        <taxon>Sar</taxon>
        <taxon>Alveolata</taxon>
        <taxon>Dinophyceae</taxon>
        <taxon>Suessiales</taxon>
        <taxon>Symbiodiniaceae</taxon>
        <taxon>Symbiodinium</taxon>
    </lineage>
</organism>
<evidence type="ECO:0000313" key="5">
    <source>
        <dbReference type="Proteomes" id="UP000604046"/>
    </source>
</evidence>
<keyword evidence="1" id="KW-0863">Zinc-finger</keyword>
<dbReference type="Proteomes" id="UP000604046">
    <property type="component" value="Unassembled WGS sequence"/>
</dbReference>
<evidence type="ECO:0000313" key="4">
    <source>
        <dbReference type="EMBL" id="CAE7511068.1"/>
    </source>
</evidence>
<protein>
    <submittedName>
        <fullName evidence="4">RPS6KA5 protein</fullName>
    </submittedName>
</protein>
<feature type="compositionally biased region" description="Pro residues" evidence="2">
    <location>
        <begin position="354"/>
        <end position="375"/>
    </location>
</feature>
<proteinExistence type="predicted"/>
<gene>
    <name evidence="4" type="primary">RPS6KA5</name>
    <name evidence="4" type="ORF">SNAT2548_LOCUS28626</name>
</gene>
<dbReference type="EMBL" id="CAJNDS010002523">
    <property type="protein sequence ID" value="CAE7511068.1"/>
    <property type="molecule type" value="Genomic_DNA"/>
</dbReference>
<feature type="region of interest" description="Disordered" evidence="2">
    <location>
        <begin position="1"/>
        <end position="65"/>
    </location>
</feature>
<feature type="domain" description="C3H1-type" evidence="3">
    <location>
        <begin position="62"/>
        <end position="77"/>
    </location>
</feature>
<keyword evidence="1" id="KW-0862">Zinc</keyword>
<dbReference type="PROSITE" id="PS50103">
    <property type="entry name" value="ZF_C3H1"/>
    <property type="match status" value="1"/>
</dbReference>
<accession>A0A812T6F1</accession>
<keyword evidence="1" id="KW-0479">Metal-binding</keyword>
<dbReference type="GO" id="GO:0008270">
    <property type="term" value="F:zinc ion binding"/>
    <property type="evidence" value="ECO:0007669"/>
    <property type="project" value="UniProtKB-KW"/>
</dbReference>
<reference evidence="4" key="1">
    <citation type="submission" date="2021-02" db="EMBL/GenBank/DDBJ databases">
        <authorList>
            <person name="Dougan E. K."/>
            <person name="Rhodes N."/>
            <person name="Thang M."/>
            <person name="Chan C."/>
        </authorList>
    </citation>
    <scope>NUCLEOTIDE SEQUENCE</scope>
</reference>
<name>A0A812T6F1_9DINO</name>
<feature type="region of interest" description="Disordered" evidence="2">
    <location>
        <begin position="348"/>
        <end position="382"/>
    </location>
</feature>
<evidence type="ECO:0000256" key="1">
    <source>
        <dbReference type="PROSITE-ProRule" id="PRU00723"/>
    </source>
</evidence>
<feature type="zinc finger region" description="C3H1-type" evidence="1">
    <location>
        <begin position="62"/>
        <end position="77"/>
    </location>
</feature>
<dbReference type="AlphaFoldDB" id="A0A812T6F1"/>
<dbReference type="OrthoDB" id="10606809at2759"/>
<sequence>MREDANETSIRESLGTTPKSQDDKAKAQKEKEKRARAKAAVASNKGGEAAAATEDPSIALPGTCNRGKDCPYSHDTANAPKSKSSSAPAAAAATATVAYVLPGANATSVTDTASVCGQGLPQPLVPPTAPVSNPMPDLEQACPDITSLKANVSNLKGAESTFLARSGLKAFFKWFSGWFTVLSSTAMPAVLPKATEVALPGYQPGPFQLEWIADSGAGRNLTSLKALERQGIPPDVGLQASQADQPIQFSTGNGVVTSHEVLTCEGQDFGRNTAYLMNDCPVVRSMGELVNGGQLPFLWLPGQLPCFLKTSDHVQADLSGALFADRVEGNVPIFKEQVSFAVAAHAPPVKASAPSPPPSPVPAPGEGPAEPPGRAPPEGEVQKQTLMLERSHCPKTCALYAKLPL</sequence>
<keyword evidence="5" id="KW-1185">Reference proteome</keyword>